<comment type="caution">
    <text evidence="2">The sequence shown here is derived from an EMBL/GenBank/DDBJ whole genome shotgun (WGS) entry which is preliminary data.</text>
</comment>
<sequence>MPAALPHPLSRQRQRLRLRRPSTPTPSCAATVTWSAAATRLPPEPITEAAERVFVRNLAGADQLG</sequence>
<organism evidence="2 3">
    <name type="scientific">Yinghuangia aomiensis</name>
    <dbReference type="NCBI Taxonomy" id="676205"/>
    <lineage>
        <taxon>Bacteria</taxon>
        <taxon>Bacillati</taxon>
        <taxon>Actinomycetota</taxon>
        <taxon>Actinomycetes</taxon>
        <taxon>Kitasatosporales</taxon>
        <taxon>Streptomycetaceae</taxon>
        <taxon>Yinghuangia</taxon>
    </lineage>
</organism>
<name>A0ABP9H4H7_9ACTN</name>
<evidence type="ECO:0000256" key="1">
    <source>
        <dbReference type="SAM" id="MobiDB-lite"/>
    </source>
</evidence>
<dbReference type="EMBL" id="BAABHS010000008">
    <property type="protein sequence ID" value="GAA4962244.1"/>
    <property type="molecule type" value="Genomic_DNA"/>
</dbReference>
<feature type="region of interest" description="Disordered" evidence="1">
    <location>
        <begin position="1"/>
        <end position="29"/>
    </location>
</feature>
<protein>
    <submittedName>
        <fullName evidence="2">Uncharacterized protein</fullName>
    </submittedName>
</protein>
<keyword evidence="3" id="KW-1185">Reference proteome</keyword>
<proteinExistence type="predicted"/>
<evidence type="ECO:0000313" key="2">
    <source>
        <dbReference type="EMBL" id="GAA4962244.1"/>
    </source>
</evidence>
<evidence type="ECO:0000313" key="3">
    <source>
        <dbReference type="Proteomes" id="UP001500466"/>
    </source>
</evidence>
<accession>A0ABP9H4H7</accession>
<dbReference type="Proteomes" id="UP001500466">
    <property type="component" value="Unassembled WGS sequence"/>
</dbReference>
<feature type="compositionally biased region" description="Basic residues" evidence="1">
    <location>
        <begin position="10"/>
        <end position="20"/>
    </location>
</feature>
<reference evidence="3" key="1">
    <citation type="journal article" date="2019" name="Int. J. Syst. Evol. Microbiol.">
        <title>The Global Catalogue of Microorganisms (GCM) 10K type strain sequencing project: providing services to taxonomists for standard genome sequencing and annotation.</title>
        <authorList>
            <consortium name="The Broad Institute Genomics Platform"/>
            <consortium name="The Broad Institute Genome Sequencing Center for Infectious Disease"/>
            <person name="Wu L."/>
            <person name="Ma J."/>
        </authorList>
    </citation>
    <scope>NUCLEOTIDE SEQUENCE [LARGE SCALE GENOMIC DNA]</scope>
    <source>
        <strain evidence="3">JCM 17986</strain>
    </source>
</reference>
<gene>
    <name evidence="2" type="ORF">GCM10023205_27460</name>
</gene>